<proteinExistence type="predicted"/>
<comment type="caution">
    <text evidence="1">The sequence shown here is derived from an EMBL/GenBank/DDBJ whole genome shotgun (WGS) entry which is preliminary data.</text>
</comment>
<reference evidence="1 2" key="2">
    <citation type="journal article" date="2022" name="Mol. Ecol. Resour.">
        <title>The genomes of chicory, endive, great burdock and yacon provide insights into Asteraceae paleo-polyploidization history and plant inulin production.</title>
        <authorList>
            <person name="Fan W."/>
            <person name="Wang S."/>
            <person name="Wang H."/>
            <person name="Wang A."/>
            <person name="Jiang F."/>
            <person name="Liu H."/>
            <person name="Zhao H."/>
            <person name="Xu D."/>
            <person name="Zhang Y."/>
        </authorList>
    </citation>
    <scope>NUCLEOTIDE SEQUENCE [LARGE SCALE GENOMIC DNA]</scope>
    <source>
        <strain evidence="2">cv. Niubang</strain>
    </source>
</reference>
<reference evidence="2" key="1">
    <citation type="journal article" date="2022" name="Mol. Ecol. Resour.">
        <title>The genomes of chicory, endive, great burdock and yacon provide insights into Asteraceae palaeo-polyploidization history and plant inulin production.</title>
        <authorList>
            <person name="Fan W."/>
            <person name="Wang S."/>
            <person name="Wang H."/>
            <person name="Wang A."/>
            <person name="Jiang F."/>
            <person name="Liu H."/>
            <person name="Zhao H."/>
            <person name="Xu D."/>
            <person name="Zhang Y."/>
        </authorList>
    </citation>
    <scope>NUCLEOTIDE SEQUENCE [LARGE SCALE GENOMIC DNA]</scope>
    <source>
        <strain evidence="2">cv. Niubang</strain>
    </source>
</reference>
<gene>
    <name evidence="1" type="ORF">L6452_26941</name>
</gene>
<name>A0ACB8ZVL1_ARCLA</name>
<evidence type="ECO:0000313" key="2">
    <source>
        <dbReference type="Proteomes" id="UP001055879"/>
    </source>
</evidence>
<evidence type="ECO:0000313" key="1">
    <source>
        <dbReference type="EMBL" id="KAI3701683.1"/>
    </source>
</evidence>
<keyword evidence="2" id="KW-1185">Reference proteome</keyword>
<organism evidence="1 2">
    <name type="scientific">Arctium lappa</name>
    <name type="common">Greater burdock</name>
    <name type="synonym">Lappa major</name>
    <dbReference type="NCBI Taxonomy" id="4217"/>
    <lineage>
        <taxon>Eukaryota</taxon>
        <taxon>Viridiplantae</taxon>
        <taxon>Streptophyta</taxon>
        <taxon>Embryophyta</taxon>
        <taxon>Tracheophyta</taxon>
        <taxon>Spermatophyta</taxon>
        <taxon>Magnoliopsida</taxon>
        <taxon>eudicotyledons</taxon>
        <taxon>Gunneridae</taxon>
        <taxon>Pentapetalae</taxon>
        <taxon>asterids</taxon>
        <taxon>campanulids</taxon>
        <taxon>Asterales</taxon>
        <taxon>Asteraceae</taxon>
        <taxon>Carduoideae</taxon>
        <taxon>Cardueae</taxon>
        <taxon>Arctiinae</taxon>
        <taxon>Arctium</taxon>
    </lineage>
</organism>
<protein>
    <submittedName>
        <fullName evidence="1">Uncharacterized protein</fullName>
    </submittedName>
</protein>
<sequence>MQLAYIIGTLVIESRPRATVAGCGYVHVQLQRNFRLFYATSFAGDWIFVLSWSLEVCKWKSPLTPNNGGWNVSRSGSLDVWMNPFRYTTKASQSHCSSIPERERERTAQVDAECSAGNLNDEMADKPSTSD</sequence>
<dbReference type="EMBL" id="CM042055">
    <property type="protein sequence ID" value="KAI3701683.1"/>
    <property type="molecule type" value="Genomic_DNA"/>
</dbReference>
<accession>A0ACB8ZVL1</accession>
<dbReference type="Proteomes" id="UP001055879">
    <property type="component" value="Linkage Group LG09"/>
</dbReference>